<organism evidence="3 4">
    <name type="scientific">Zasmidium cellare ATCC 36951</name>
    <dbReference type="NCBI Taxonomy" id="1080233"/>
    <lineage>
        <taxon>Eukaryota</taxon>
        <taxon>Fungi</taxon>
        <taxon>Dikarya</taxon>
        <taxon>Ascomycota</taxon>
        <taxon>Pezizomycotina</taxon>
        <taxon>Dothideomycetes</taxon>
        <taxon>Dothideomycetidae</taxon>
        <taxon>Mycosphaerellales</taxon>
        <taxon>Mycosphaerellaceae</taxon>
        <taxon>Zasmidium</taxon>
    </lineage>
</organism>
<evidence type="ECO:0000256" key="1">
    <source>
        <dbReference type="SAM" id="MobiDB-lite"/>
    </source>
</evidence>
<reference evidence="3" key="1">
    <citation type="journal article" date="2020" name="Stud. Mycol.">
        <title>101 Dothideomycetes genomes: a test case for predicting lifestyles and emergence of pathogens.</title>
        <authorList>
            <person name="Haridas S."/>
            <person name="Albert R."/>
            <person name="Binder M."/>
            <person name="Bloem J."/>
            <person name="Labutti K."/>
            <person name="Salamov A."/>
            <person name="Andreopoulos B."/>
            <person name="Baker S."/>
            <person name="Barry K."/>
            <person name="Bills G."/>
            <person name="Bluhm B."/>
            <person name="Cannon C."/>
            <person name="Castanera R."/>
            <person name="Culley D."/>
            <person name="Daum C."/>
            <person name="Ezra D."/>
            <person name="Gonzalez J."/>
            <person name="Henrissat B."/>
            <person name="Kuo A."/>
            <person name="Liang C."/>
            <person name="Lipzen A."/>
            <person name="Lutzoni F."/>
            <person name="Magnuson J."/>
            <person name="Mondo S."/>
            <person name="Nolan M."/>
            <person name="Ohm R."/>
            <person name="Pangilinan J."/>
            <person name="Park H.-J."/>
            <person name="Ramirez L."/>
            <person name="Alfaro M."/>
            <person name="Sun H."/>
            <person name="Tritt A."/>
            <person name="Yoshinaga Y."/>
            <person name="Zwiers L.-H."/>
            <person name="Turgeon B."/>
            <person name="Goodwin S."/>
            <person name="Spatafora J."/>
            <person name="Crous P."/>
            <person name="Grigoriev I."/>
        </authorList>
    </citation>
    <scope>NUCLEOTIDE SEQUENCE</scope>
    <source>
        <strain evidence="3">ATCC 36951</strain>
    </source>
</reference>
<keyword evidence="4" id="KW-1185">Reference proteome</keyword>
<keyword evidence="2" id="KW-1133">Transmembrane helix</keyword>
<accession>A0A6A6C4V7</accession>
<name>A0A6A6C4V7_ZASCE</name>
<dbReference type="Proteomes" id="UP000799537">
    <property type="component" value="Unassembled WGS sequence"/>
</dbReference>
<dbReference type="GeneID" id="54561906"/>
<protein>
    <submittedName>
        <fullName evidence="3">Uncharacterized protein</fullName>
    </submittedName>
</protein>
<keyword evidence="2" id="KW-0472">Membrane</keyword>
<dbReference type="EMBL" id="ML993615">
    <property type="protein sequence ID" value="KAF2162207.1"/>
    <property type="molecule type" value="Genomic_DNA"/>
</dbReference>
<evidence type="ECO:0000313" key="3">
    <source>
        <dbReference type="EMBL" id="KAF2162207.1"/>
    </source>
</evidence>
<feature type="compositionally biased region" description="Basic and acidic residues" evidence="1">
    <location>
        <begin position="95"/>
        <end position="108"/>
    </location>
</feature>
<evidence type="ECO:0000256" key="2">
    <source>
        <dbReference type="SAM" id="Phobius"/>
    </source>
</evidence>
<feature type="transmembrane region" description="Helical" evidence="2">
    <location>
        <begin position="44"/>
        <end position="62"/>
    </location>
</feature>
<evidence type="ECO:0000313" key="4">
    <source>
        <dbReference type="Proteomes" id="UP000799537"/>
    </source>
</evidence>
<dbReference type="RefSeq" id="XP_033663096.1">
    <property type="nucleotide sequence ID" value="XM_033808634.1"/>
</dbReference>
<dbReference type="OrthoDB" id="5411041at2759"/>
<gene>
    <name evidence="3" type="ORF">M409DRAFT_27584</name>
</gene>
<dbReference type="AlphaFoldDB" id="A0A6A6C4V7"/>
<feature type="region of interest" description="Disordered" evidence="1">
    <location>
        <begin position="84"/>
        <end position="108"/>
    </location>
</feature>
<feature type="transmembrane region" description="Helical" evidence="2">
    <location>
        <begin position="20"/>
        <end position="38"/>
    </location>
</feature>
<proteinExistence type="predicted"/>
<keyword evidence="2" id="KW-0812">Transmembrane</keyword>
<sequence length="149" mass="16804">MSQPQEQPPPSQREKYAKAVHNAALFAVIACPVLALIPPRKLDVYTLGLVGVTGYSANYLVAESTGRTVWQHVSRQAINTPTRLEKEQGSVVGELQKEGRGSRETWKMQRRKEIEQDVEEGKGFGDMIVDQIWHVWNQGKSADEEEEEE</sequence>